<dbReference type="GO" id="GO:0004674">
    <property type="term" value="F:protein serine/threonine kinase activity"/>
    <property type="evidence" value="ECO:0007669"/>
    <property type="project" value="TreeGrafter"/>
</dbReference>
<comment type="similarity">
    <text evidence="1">Belongs to the HipA Ser/Thr kinase family.</text>
</comment>
<dbReference type="PANTHER" id="PTHR37419:SF8">
    <property type="entry name" value="TOXIN YJJJ"/>
    <property type="match status" value="1"/>
</dbReference>
<dbReference type="Pfam" id="PF13657">
    <property type="entry name" value="Couple_hipA"/>
    <property type="match status" value="1"/>
</dbReference>
<gene>
    <name evidence="6" type="ORF">C8E83_0963</name>
</gene>
<evidence type="ECO:0000313" key="7">
    <source>
        <dbReference type="Proteomes" id="UP000280008"/>
    </source>
</evidence>
<feature type="domain" description="HipA N-terminal subdomain 1" evidence="5">
    <location>
        <begin position="10"/>
        <end position="120"/>
    </location>
</feature>
<dbReference type="GO" id="GO:0005829">
    <property type="term" value="C:cytosol"/>
    <property type="evidence" value="ECO:0007669"/>
    <property type="project" value="TreeGrafter"/>
</dbReference>
<proteinExistence type="inferred from homology"/>
<sequence length="443" mass="47942">MPYTPVAAVEVTAWGLRVGAVAPDPGLGSYVFEYYPDWVARGIELAPLHMPISRRRHVFPSLPEATFHRLPALLADALPDDFGNAIIDAWLARQGIRQGDVTPLDRLAYMSNRAMGALEFRPSRGPRQRVASAVEMSALVEGARSVLDERFAGDRETEAAIHSLIQVGTSAGGARAKAVIAWNPDSGEIRSGQLPADPGFEFWLIKLDGVGRDAELGSGGDYGRVEYAYAQMARAAGLEMTETRLLEENGRAHFMTRRYDRGEGGSKVHALTLCGLTHLDFRQRQTHDYSQYFQAIASLGLGASAREQAFRRMVFNVLAANCDDHTKNFSFLLDGPGAPGGPGAVSASDEGAGAWRLAPAYDVTFAYNPGGAWTYQHLMSVNGRFRDITLGDIEAVADRHLVPRARAVVDEVRSAVAGWRGFASDAGVAPSLARDMAAAMPRL</sequence>
<dbReference type="OrthoDB" id="3182374at2"/>
<dbReference type="EMBL" id="RBKS01000001">
    <property type="protein sequence ID" value="RKR73866.1"/>
    <property type="molecule type" value="Genomic_DNA"/>
</dbReference>
<reference evidence="6 7" key="1">
    <citation type="submission" date="2018-10" db="EMBL/GenBank/DDBJ databases">
        <title>Sequencing the genomes of 1000 actinobacteria strains.</title>
        <authorList>
            <person name="Klenk H.-P."/>
        </authorList>
    </citation>
    <scope>NUCLEOTIDE SEQUENCE [LARGE SCALE GENOMIC DNA]</scope>
    <source>
        <strain evidence="6 7">DSM 17894</strain>
    </source>
</reference>
<evidence type="ECO:0000259" key="4">
    <source>
        <dbReference type="Pfam" id="PF07804"/>
    </source>
</evidence>
<keyword evidence="7" id="KW-1185">Reference proteome</keyword>
<dbReference type="RefSeq" id="WP_121368681.1">
    <property type="nucleotide sequence ID" value="NZ_RBKS01000001.1"/>
</dbReference>
<keyword evidence="2" id="KW-0808">Transferase</keyword>
<accession>A0A495IFM7</accession>
<evidence type="ECO:0000256" key="1">
    <source>
        <dbReference type="ARBA" id="ARBA00010164"/>
    </source>
</evidence>
<evidence type="ECO:0000256" key="2">
    <source>
        <dbReference type="ARBA" id="ARBA00022679"/>
    </source>
</evidence>
<keyword evidence="3 6" id="KW-0418">Kinase</keyword>
<dbReference type="Proteomes" id="UP000280008">
    <property type="component" value="Unassembled WGS sequence"/>
</dbReference>
<feature type="domain" description="HipA-like C-terminal" evidence="4">
    <location>
        <begin position="169"/>
        <end position="419"/>
    </location>
</feature>
<evidence type="ECO:0000259" key="5">
    <source>
        <dbReference type="Pfam" id="PF13657"/>
    </source>
</evidence>
<evidence type="ECO:0000256" key="3">
    <source>
        <dbReference type="ARBA" id="ARBA00022777"/>
    </source>
</evidence>
<dbReference type="InterPro" id="IPR017508">
    <property type="entry name" value="HipA_N1"/>
</dbReference>
<dbReference type="Pfam" id="PF07804">
    <property type="entry name" value="HipA_C"/>
    <property type="match status" value="1"/>
</dbReference>
<name>A0A495IFM7_9MICO</name>
<dbReference type="InterPro" id="IPR052028">
    <property type="entry name" value="HipA_Ser/Thr_kinase"/>
</dbReference>
<organism evidence="6 7">
    <name type="scientific">Frondihabitans australicus</name>
    <dbReference type="NCBI Taxonomy" id="386892"/>
    <lineage>
        <taxon>Bacteria</taxon>
        <taxon>Bacillati</taxon>
        <taxon>Actinomycetota</taxon>
        <taxon>Actinomycetes</taxon>
        <taxon>Micrococcales</taxon>
        <taxon>Microbacteriaceae</taxon>
        <taxon>Frondihabitans</taxon>
    </lineage>
</organism>
<dbReference type="InterPro" id="IPR012893">
    <property type="entry name" value="HipA-like_C"/>
</dbReference>
<protein>
    <submittedName>
        <fullName evidence="6">Serine/threonine-protein kinase HipA</fullName>
    </submittedName>
</protein>
<comment type="caution">
    <text evidence="6">The sequence shown here is derived from an EMBL/GenBank/DDBJ whole genome shotgun (WGS) entry which is preliminary data.</text>
</comment>
<dbReference type="PANTHER" id="PTHR37419">
    <property type="entry name" value="SERINE/THREONINE-PROTEIN KINASE TOXIN HIPA"/>
    <property type="match status" value="1"/>
</dbReference>
<dbReference type="AlphaFoldDB" id="A0A495IFM7"/>
<evidence type="ECO:0000313" key="6">
    <source>
        <dbReference type="EMBL" id="RKR73866.1"/>
    </source>
</evidence>